<dbReference type="SUPFAM" id="SSF55874">
    <property type="entry name" value="ATPase domain of HSP90 chaperone/DNA topoisomerase II/histidine kinase"/>
    <property type="match status" value="1"/>
</dbReference>
<dbReference type="InterPro" id="IPR036890">
    <property type="entry name" value="HATPase_C_sf"/>
</dbReference>
<dbReference type="PANTHER" id="PTHR24421">
    <property type="entry name" value="NITRATE/NITRITE SENSOR PROTEIN NARX-RELATED"/>
    <property type="match status" value="1"/>
</dbReference>
<keyword evidence="1" id="KW-0808">Transferase</keyword>
<evidence type="ECO:0000256" key="2">
    <source>
        <dbReference type="ARBA" id="ARBA00022741"/>
    </source>
</evidence>
<sequence length="104" mass="11794">MDHSHNETFFRVCQEALNNCQKHAEVEEVEVKLEQSKDTLEMKIIDHGKGFQYDEQMSLLSLGLKGMSDRIRRAGGTFCIHSELGKGTTIHVKVPFSQERKGSS</sequence>
<accession>A0A5S9M850</accession>
<dbReference type="AlphaFoldDB" id="A0A5S9M850"/>
<evidence type="ECO:0000313" key="8">
    <source>
        <dbReference type="Proteomes" id="UP000464658"/>
    </source>
</evidence>
<keyword evidence="2" id="KW-0547">Nucleotide-binding</keyword>
<evidence type="ECO:0000256" key="4">
    <source>
        <dbReference type="ARBA" id="ARBA00022840"/>
    </source>
</evidence>
<dbReference type="InterPro" id="IPR005467">
    <property type="entry name" value="His_kinase_dom"/>
</dbReference>
<keyword evidence="3" id="KW-0418">Kinase</keyword>
<organism evidence="7 8">
    <name type="scientific">Bacillus safensis</name>
    <dbReference type="NCBI Taxonomy" id="561879"/>
    <lineage>
        <taxon>Bacteria</taxon>
        <taxon>Bacillati</taxon>
        <taxon>Bacillota</taxon>
        <taxon>Bacilli</taxon>
        <taxon>Bacillales</taxon>
        <taxon>Bacillaceae</taxon>
        <taxon>Bacillus</taxon>
    </lineage>
</organism>
<keyword evidence="5" id="KW-0902">Two-component regulatory system</keyword>
<dbReference type="Proteomes" id="UP000464658">
    <property type="component" value="Chromosome"/>
</dbReference>
<protein>
    <recommendedName>
        <fullName evidence="6">Histidine kinase domain-containing protein</fullName>
    </recommendedName>
</protein>
<evidence type="ECO:0000256" key="5">
    <source>
        <dbReference type="ARBA" id="ARBA00023012"/>
    </source>
</evidence>
<dbReference type="PANTHER" id="PTHR24421:SF40">
    <property type="entry name" value="SENSOR HISTIDINE KINASE YHCY"/>
    <property type="match status" value="1"/>
</dbReference>
<dbReference type="Pfam" id="PF02518">
    <property type="entry name" value="HATPase_c"/>
    <property type="match status" value="1"/>
</dbReference>
<keyword evidence="4" id="KW-0067">ATP-binding</keyword>
<gene>
    <name evidence="7" type="ORF">BsIDN1_17370</name>
</gene>
<dbReference type="EMBL" id="AP021906">
    <property type="protein sequence ID" value="BBP88119.1"/>
    <property type="molecule type" value="Genomic_DNA"/>
</dbReference>
<dbReference type="InterPro" id="IPR050482">
    <property type="entry name" value="Sensor_HK_TwoCompSys"/>
</dbReference>
<proteinExistence type="predicted"/>
<feature type="domain" description="Histidine kinase" evidence="6">
    <location>
        <begin position="1"/>
        <end position="98"/>
    </location>
</feature>
<dbReference type="GO" id="GO:0000160">
    <property type="term" value="P:phosphorelay signal transduction system"/>
    <property type="evidence" value="ECO:0007669"/>
    <property type="project" value="UniProtKB-KW"/>
</dbReference>
<dbReference type="GO" id="GO:0016301">
    <property type="term" value="F:kinase activity"/>
    <property type="evidence" value="ECO:0007669"/>
    <property type="project" value="UniProtKB-KW"/>
</dbReference>
<dbReference type="InterPro" id="IPR003594">
    <property type="entry name" value="HATPase_dom"/>
</dbReference>
<dbReference type="PROSITE" id="PS50109">
    <property type="entry name" value="HIS_KIN"/>
    <property type="match status" value="1"/>
</dbReference>
<evidence type="ECO:0000259" key="6">
    <source>
        <dbReference type="PROSITE" id="PS50109"/>
    </source>
</evidence>
<evidence type="ECO:0000313" key="7">
    <source>
        <dbReference type="EMBL" id="BBP88119.1"/>
    </source>
</evidence>
<evidence type="ECO:0000256" key="1">
    <source>
        <dbReference type="ARBA" id="ARBA00022679"/>
    </source>
</evidence>
<evidence type="ECO:0000256" key="3">
    <source>
        <dbReference type="ARBA" id="ARBA00022777"/>
    </source>
</evidence>
<dbReference type="CDD" id="cd16917">
    <property type="entry name" value="HATPase_UhpB-NarQ-NarX-like"/>
    <property type="match status" value="1"/>
</dbReference>
<dbReference type="GO" id="GO:0005524">
    <property type="term" value="F:ATP binding"/>
    <property type="evidence" value="ECO:0007669"/>
    <property type="project" value="UniProtKB-KW"/>
</dbReference>
<name>A0A5S9M850_BACIA</name>
<reference evidence="7 8" key="1">
    <citation type="submission" date="2019-12" db="EMBL/GenBank/DDBJ databases">
        <title>Full genome sequence of a Bacillus safensis strain isolated from commercially available natto in Indonesia.</title>
        <authorList>
            <person name="Yoshida M."/>
            <person name="Uomi M."/>
            <person name="Waturangi D."/>
            <person name="Ekaputri J.J."/>
            <person name="Setiamarga D.H.E."/>
        </authorList>
    </citation>
    <scope>NUCLEOTIDE SEQUENCE [LARGE SCALE GENOMIC DNA]</scope>
    <source>
        <strain evidence="7 8">IDN1</strain>
    </source>
</reference>
<dbReference type="Gene3D" id="3.30.565.10">
    <property type="entry name" value="Histidine kinase-like ATPase, C-terminal domain"/>
    <property type="match status" value="1"/>
</dbReference>